<feature type="domain" description="Flagellar hook-associated protein 2 C-terminal" evidence="7">
    <location>
        <begin position="236"/>
        <end position="459"/>
    </location>
</feature>
<keyword evidence="9" id="KW-1185">Reference proteome</keyword>
<keyword evidence="3" id="KW-0175">Coiled coil</keyword>
<comment type="similarity">
    <text evidence="1 5">Belongs to the FliD family.</text>
</comment>
<dbReference type="GO" id="GO:0071973">
    <property type="term" value="P:bacterial-type flagellum-dependent cell motility"/>
    <property type="evidence" value="ECO:0007669"/>
    <property type="project" value="TreeGrafter"/>
</dbReference>
<proteinExistence type="inferred from homology"/>
<dbReference type="GO" id="GO:0009424">
    <property type="term" value="C:bacterial-type flagellum hook"/>
    <property type="evidence" value="ECO:0007669"/>
    <property type="project" value="UniProtKB-UniRule"/>
</dbReference>
<evidence type="ECO:0000259" key="7">
    <source>
        <dbReference type="Pfam" id="PF07195"/>
    </source>
</evidence>
<dbReference type="PANTHER" id="PTHR30288:SF0">
    <property type="entry name" value="FLAGELLAR HOOK-ASSOCIATED PROTEIN 2"/>
    <property type="match status" value="1"/>
</dbReference>
<feature type="domain" description="Flagellar hook-associated protein 2 N-terminal" evidence="6">
    <location>
        <begin position="11"/>
        <end position="107"/>
    </location>
</feature>
<evidence type="ECO:0000256" key="4">
    <source>
        <dbReference type="ARBA" id="ARBA00023143"/>
    </source>
</evidence>
<reference evidence="8 9" key="1">
    <citation type="submission" date="2017-11" db="EMBL/GenBank/DDBJ databases">
        <title>Draft genome sequence of Mitsuaria sp. HWN-4.</title>
        <authorList>
            <person name="Gundlapally S.R."/>
        </authorList>
    </citation>
    <scope>NUCLEOTIDE SEQUENCE [LARGE SCALE GENOMIC DNA]</scope>
    <source>
        <strain evidence="8 9">HWN-4</strain>
    </source>
</reference>
<dbReference type="AlphaFoldDB" id="A0A2G9C9Y6"/>
<comment type="subunit">
    <text evidence="2 5">Homopentamer.</text>
</comment>
<evidence type="ECO:0000256" key="3">
    <source>
        <dbReference type="ARBA" id="ARBA00023054"/>
    </source>
</evidence>
<keyword evidence="5" id="KW-0964">Secreted</keyword>
<dbReference type="RefSeq" id="WP_099861634.1">
    <property type="nucleotide sequence ID" value="NZ_PEOG01000024.1"/>
</dbReference>
<organism evidence="8 9">
    <name type="scientific">Roseateles chitinivorans</name>
    <dbReference type="NCBI Taxonomy" id="2917965"/>
    <lineage>
        <taxon>Bacteria</taxon>
        <taxon>Pseudomonadati</taxon>
        <taxon>Pseudomonadota</taxon>
        <taxon>Betaproteobacteria</taxon>
        <taxon>Burkholderiales</taxon>
        <taxon>Sphaerotilaceae</taxon>
        <taxon>Roseateles</taxon>
    </lineage>
</organism>
<name>A0A2G9C9Y6_9BURK</name>
<dbReference type="InterPro" id="IPR003481">
    <property type="entry name" value="FliD_N"/>
</dbReference>
<accession>A0A2G9C9Y6</accession>
<evidence type="ECO:0000256" key="5">
    <source>
        <dbReference type="RuleBase" id="RU362066"/>
    </source>
</evidence>
<comment type="caution">
    <text evidence="8">The sequence shown here is derived from an EMBL/GenBank/DDBJ whole genome shotgun (WGS) entry which is preliminary data.</text>
</comment>
<evidence type="ECO:0000313" key="9">
    <source>
        <dbReference type="Proteomes" id="UP000231501"/>
    </source>
</evidence>
<dbReference type="InterPro" id="IPR040026">
    <property type="entry name" value="FliD"/>
</dbReference>
<dbReference type="InterPro" id="IPR010810">
    <property type="entry name" value="Flagellin_hook_IN_motif"/>
</dbReference>
<keyword evidence="8" id="KW-0966">Cell projection</keyword>
<dbReference type="OrthoDB" id="5980200at2"/>
<dbReference type="PANTHER" id="PTHR30288">
    <property type="entry name" value="FLAGELLAR CAP/ASSEMBLY PROTEIN FLID"/>
    <property type="match status" value="1"/>
</dbReference>
<dbReference type="Proteomes" id="UP000231501">
    <property type="component" value="Unassembled WGS sequence"/>
</dbReference>
<evidence type="ECO:0000256" key="1">
    <source>
        <dbReference type="ARBA" id="ARBA00009764"/>
    </source>
</evidence>
<dbReference type="Pfam" id="PF07195">
    <property type="entry name" value="FliD_C"/>
    <property type="match status" value="1"/>
</dbReference>
<comment type="function">
    <text evidence="5">Required for morphogenesis and for the elongation of the flagellar filament by facilitating polymerization of the flagellin monomers at the tip of growing filament. Forms a capping structure, which prevents flagellin subunits (transported through the central channel of the flagellum) from leaking out without polymerization at the distal end.</text>
</comment>
<dbReference type="Pfam" id="PF07196">
    <property type="entry name" value="Flagellin_IN"/>
    <property type="match status" value="1"/>
</dbReference>
<keyword evidence="8" id="KW-0282">Flagellum</keyword>
<evidence type="ECO:0000313" key="8">
    <source>
        <dbReference type="EMBL" id="PIM53185.1"/>
    </source>
</evidence>
<evidence type="ECO:0000259" key="6">
    <source>
        <dbReference type="Pfam" id="PF02465"/>
    </source>
</evidence>
<dbReference type="EMBL" id="PEOG01000024">
    <property type="protein sequence ID" value="PIM53185.1"/>
    <property type="molecule type" value="Genomic_DNA"/>
</dbReference>
<dbReference type="GO" id="GO:0007155">
    <property type="term" value="P:cell adhesion"/>
    <property type="evidence" value="ECO:0007669"/>
    <property type="project" value="InterPro"/>
</dbReference>
<sequence length="475" mass="49060">MASITSAGLGSGLDVESIVTKLVSLEKQPITDLQARTDTIKTQISEYGKIKSAFSAMRDAAAKLANPTTWSALTATSSDTTMATVIAGAGSGAGSYALDVANLASAQSLSSKGFANNATVGSGSMTIELGQWSGTNNSTFTSKNGATPVSISIASTDTLANIRDKINASGAGVLASVVTDATGSRLVIRSRDTGEANGFRITTADDDGNGSDADGLSALAYDPTASISSMTQNTAARNANLTINGLAISSASNNIEGAVDGLTINLLKTGQSTVTVGQDKDSVKKAINDFVTSYNSLMTLMRNDTKYDDANKTAGALQGDSTAVGLQSQLRNITAAGSTLGGKFGRLSDLGLDIGADGTIKVNDTKLTSALGSMSDLKNLFMGVDTANPNNNGIATRWRAFADQVTGFDGSITTRTTGLQSRVTANNKRVDELNDRAAAYEKRVRAQYTALDTQMAKLNDMQSYVNKITSMLGSS</sequence>
<dbReference type="GO" id="GO:0005576">
    <property type="term" value="C:extracellular region"/>
    <property type="evidence" value="ECO:0007669"/>
    <property type="project" value="UniProtKB-SubCell"/>
</dbReference>
<dbReference type="GO" id="GO:0009421">
    <property type="term" value="C:bacterial-type flagellum filament cap"/>
    <property type="evidence" value="ECO:0007669"/>
    <property type="project" value="InterPro"/>
</dbReference>
<keyword evidence="8" id="KW-0969">Cilium</keyword>
<evidence type="ECO:0000256" key="2">
    <source>
        <dbReference type="ARBA" id="ARBA00011255"/>
    </source>
</evidence>
<dbReference type="InterPro" id="IPR010809">
    <property type="entry name" value="FliD_C"/>
</dbReference>
<keyword evidence="4 5" id="KW-0975">Bacterial flagellum</keyword>
<gene>
    <name evidence="8" type="ORF">CS062_10645</name>
</gene>
<protein>
    <recommendedName>
        <fullName evidence="5">Flagellar hook-associated protein 2</fullName>
        <shortName evidence="5">HAP2</shortName>
    </recommendedName>
    <alternativeName>
        <fullName evidence="5">Flagellar cap protein</fullName>
    </alternativeName>
</protein>
<comment type="subcellular location">
    <subcellularLocation>
        <location evidence="5">Secreted</location>
    </subcellularLocation>
    <subcellularLocation>
        <location evidence="5">Bacterial flagellum</location>
    </subcellularLocation>
</comment>
<dbReference type="Pfam" id="PF02465">
    <property type="entry name" value="FliD_N"/>
    <property type="match status" value="1"/>
</dbReference>